<dbReference type="PROSITE" id="PS00028">
    <property type="entry name" value="ZINC_FINGER_C2H2_1"/>
    <property type="match status" value="2"/>
</dbReference>
<sequence length="92" mass="11114">MHRMRFVRSTHLAKHVQTHLEVREKFECEECKKSYTSLQSLKDHQKTHSVDDGVRFDCETCGKSFRWRASLREHKKMHRGEENPRKKTIQCE</sequence>
<comment type="caution">
    <text evidence="11">The sequence shown here is derived from an EMBL/GenBank/DDBJ whole genome shotgun (WGS) entry which is preliminary data.</text>
</comment>
<evidence type="ECO:0000256" key="5">
    <source>
        <dbReference type="ARBA" id="ARBA00022833"/>
    </source>
</evidence>
<evidence type="ECO:0000313" key="11">
    <source>
        <dbReference type="EMBL" id="GMR32012.1"/>
    </source>
</evidence>
<evidence type="ECO:0000259" key="10">
    <source>
        <dbReference type="PROSITE" id="PS50157"/>
    </source>
</evidence>
<accession>A0AAN5C6R0</accession>
<evidence type="ECO:0000256" key="6">
    <source>
        <dbReference type="ARBA" id="ARBA00023125"/>
    </source>
</evidence>
<gene>
    <name evidence="11" type="ORF">PMAYCL1PPCAC_02207</name>
</gene>
<dbReference type="FunFam" id="3.30.160.60:FF:000204">
    <property type="entry name" value="Zinc finger protein 331"/>
    <property type="match status" value="1"/>
</dbReference>
<keyword evidence="12" id="KW-1185">Reference proteome</keyword>
<evidence type="ECO:0000256" key="7">
    <source>
        <dbReference type="ARBA" id="ARBA00023242"/>
    </source>
</evidence>
<dbReference type="EMBL" id="BTRK01000001">
    <property type="protein sequence ID" value="GMR32012.1"/>
    <property type="molecule type" value="Genomic_DNA"/>
</dbReference>
<evidence type="ECO:0000256" key="3">
    <source>
        <dbReference type="ARBA" id="ARBA00022737"/>
    </source>
</evidence>
<protein>
    <recommendedName>
        <fullName evidence="10">C2H2-type domain-containing protein</fullName>
    </recommendedName>
</protein>
<organism evidence="11 12">
    <name type="scientific">Pristionchus mayeri</name>
    <dbReference type="NCBI Taxonomy" id="1317129"/>
    <lineage>
        <taxon>Eukaryota</taxon>
        <taxon>Metazoa</taxon>
        <taxon>Ecdysozoa</taxon>
        <taxon>Nematoda</taxon>
        <taxon>Chromadorea</taxon>
        <taxon>Rhabditida</taxon>
        <taxon>Rhabditina</taxon>
        <taxon>Diplogasteromorpha</taxon>
        <taxon>Diplogasteroidea</taxon>
        <taxon>Neodiplogasteridae</taxon>
        <taxon>Pristionchus</taxon>
    </lineage>
</organism>
<keyword evidence="2" id="KW-0479">Metal-binding</keyword>
<keyword evidence="3" id="KW-0677">Repeat</keyword>
<dbReference type="Gene3D" id="3.30.160.60">
    <property type="entry name" value="Classic Zinc Finger"/>
    <property type="match status" value="2"/>
</dbReference>
<evidence type="ECO:0000256" key="2">
    <source>
        <dbReference type="ARBA" id="ARBA00022723"/>
    </source>
</evidence>
<dbReference type="InterPro" id="IPR036236">
    <property type="entry name" value="Znf_C2H2_sf"/>
</dbReference>
<keyword evidence="7" id="KW-0539">Nucleus</keyword>
<evidence type="ECO:0000256" key="1">
    <source>
        <dbReference type="ARBA" id="ARBA00004123"/>
    </source>
</evidence>
<keyword evidence="5" id="KW-0862">Zinc</keyword>
<dbReference type="GO" id="GO:0000977">
    <property type="term" value="F:RNA polymerase II transcription regulatory region sequence-specific DNA binding"/>
    <property type="evidence" value="ECO:0007669"/>
    <property type="project" value="TreeGrafter"/>
</dbReference>
<dbReference type="GO" id="GO:0008270">
    <property type="term" value="F:zinc ion binding"/>
    <property type="evidence" value="ECO:0007669"/>
    <property type="project" value="UniProtKB-KW"/>
</dbReference>
<dbReference type="GO" id="GO:0000981">
    <property type="term" value="F:DNA-binding transcription factor activity, RNA polymerase II-specific"/>
    <property type="evidence" value="ECO:0007669"/>
    <property type="project" value="TreeGrafter"/>
</dbReference>
<dbReference type="PANTHER" id="PTHR24381:SF393">
    <property type="entry name" value="CHROMATIN-LINKED ADAPTOR FOR MSL PROTEINS, ISOFORM B"/>
    <property type="match status" value="1"/>
</dbReference>
<feature type="region of interest" description="Disordered" evidence="9">
    <location>
        <begin position="73"/>
        <end position="92"/>
    </location>
</feature>
<name>A0AAN5C6R0_9BILA</name>
<dbReference type="SMART" id="SM00355">
    <property type="entry name" value="ZnF_C2H2"/>
    <property type="match status" value="2"/>
</dbReference>
<keyword evidence="6" id="KW-0238">DNA-binding</keyword>
<dbReference type="Proteomes" id="UP001328107">
    <property type="component" value="Unassembled WGS sequence"/>
</dbReference>
<dbReference type="PANTHER" id="PTHR24381">
    <property type="entry name" value="ZINC FINGER PROTEIN"/>
    <property type="match status" value="1"/>
</dbReference>
<evidence type="ECO:0000256" key="9">
    <source>
        <dbReference type="SAM" id="MobiDB-lite"/>
    </source>
</evidence>
<dbReference type="InterPro" id="IPR013087">
    <property type="entry name" value="Znf_C2H2_type"/>
</dbReference>
<dbReference type="GO" id="GO:0005634">
    <property type="term" value="C:nucleus"/>
    <property type="evidence" value="ECO:0007669"/>
    <property type="project" value="UniProtKB-SubCell"/>
</dbReference>
<feature type="non-terminal residue" evidence="11">
    <location>
        <position position="92"/>
    </location>
</feature>
<comment type="subcellular location">
    <subcellularLocation>
        <location evidence="1">Nucleus</location>
    </subcellularLocation>
</comment>
<evidence type="ECO:0000256" key="8">
    <source>
        <dbReference type="PROSITE-ProRule" id="PRU00042"/>
    </source>
</evidence>
<dbReference type="AlphaFoldDB" id="A0AAN5C6R0"/>
<dbReference type="FunFam" id="3.30.160.60:FF:002343">
    <property type="entry name" value="Zinc finger protein 33A"/>
    <property type="match status" value="1"/>
</dbReference>
<dbReference type="PROSITE" id="PS50157">
    <property type="entry name" value="ZINC_FINGER_C2H2_2"/>
    <property type="match status" value="2"/>
</dbReference>
<reference evidence="12" key="1">
    <citation type="submission" date="2022-10" db="EMBL/GenBank/DDBJ databases">
        <title>Genome assembly of Pristionchus species.</title>
        <authorList>
            <person name="Yoshida K."/>
            <person name="Sommer R.J."/>
        </authorList>
    </citation>
    <scope>NUCLEOTIDE SEQUENCE [LARGE SCALE GENOMIC DNA]</scope>
    <source>
        <strain evidence="12">RS5460</strain>
    </source>
</reference>
<dbReference type="Pfam" id="PF13912">
    <property type="entry name" value="zf-C2H2_6"/>
    <property type="match status" value="2"/>
</dbReference>
<keyword evidence="4 8" id="KW-0863">Zinc-finger</keyword>
<dbReference type="SUPFAM" id="SSF57667">
    <property type="entry name" value="beta-beta-alpha zinc fingers"/>
    <property type="match status" value="2"/>
</dbReference>
<proteinExistence type="predicted"/>
<feature type="domain" description="C2H2-type" evidence="10">
    <location>
        <begin position="56"/>
        <end position="83"/>
    </location>
</feature>
<feature type="domain" description="C2H2-type" evidence="10">
    <location>
        <begin position="26"/>
        <end position="53"/>
    </location>
</feature>
<evidence type="ECO:0000256" key="4">
    <source>
        <dbReference type="ARBA" id="ARBA00022771"/>
    </source>
</evidence>
<evidence type="ECO:0000313" key="12">
    <source>
        <dbReference type="Proteomes" id="UP001328107"/>
    </source>
</evidence>